<keyword evidence="1" id="KW-0732">Signal</keyword>
<protein>
    <submittedName>
        <fullName evidence="2">Uncharacterized protein</fullName>
    </submittedName>
</protein>
<evidence type="ECO:0000313" key="2">
    <source>
        <dbReference type="EMBL" id="QPC84285.1"/>
    </source>
</evidence>
<organism evidence="2 3">
    <name type="scientific">Phototrophicus methaneseepsis</name>
    <dbReference type="NCBI Taxonomy" id="2710758"/>
    <lineage>
        <taxon>Bacteria</taxon>
        <taxon>Bacillati</taxon>
        <taxon>Chloroflexota</taxon>
        <taxon>Candidatus Thermofontia</taxon>
        <taxon>Phototrophicales</taxon>
        <taxon>Phototrophicaceae</taxon>
        <taxon>Phototrophicus</taxon>
    </lineage>
</organism>
<name>A0A7S8IF28_9CHLR</name>
<accession>A0A7S8IF28</accession>
<dbReference type="Proteomes" id="UP000594468">
    <property type="component" value="Chromosome"/>
</dbReference>
<sequence length="279" mass="29709">MWRLAFKLFFMPCLMMMLAACNAAPTEQPASPVPTSTVYTRPTLPPIPTATIDLTAASVTATPTVTLLDPLIDLEIVPPLEIDLPDSWGSTYRTLVSNEIADVGMLPFALYGGPVTGGTARIVLLWGFASIASGNSTETSIWADGLRLLRQHIVEPQCNIGTDTERNYTVGGMPALGTVYSAVDCPEDLPDTRGWFAGLNVEGVNFMFYVYTEPMTAIPGPAEDEIQAILDSVTFHIEDTANAIAVPTFTIEATTAGEAPTTGEAITETTVEATTDAGE</sequence>
<dbReference type="PROSITE" id="PS51257">
    <property type="entry name" value="PROKAR_LIPOPROTEIN"/>
    <property type="match status" value="1"/>
</dbReference>
<evidence type="ECO:0000313" key="3">
    <source>
        <dbReference type="Proteomes" id="UP000594468"/>
    </source>
</evidence>
<dbReference type="AlphaFoldDB" id="A0A7S8IF28"/>
<gene>
    <name evidence="2" type="ORF">G4Y79_07900</name>
</gene>
<dbReference type="RefSeq" id="WP_195172348.1">
    <property type="nucleotide sequence ID" value="NZ_CP062983.1"/>
</dbReference>
<feature type="signal peptide" evidence="1">
    <location>
        <begin position="1"/>
        <end position="23"/>
    </location>
</feature>
<reference evidence="2 3" key="1">
    <citation type="submission" date="2020-02" db="EMBL/GenBank/DDBJ databases">
        <authorList>
            <person name="Zheng R.K."/>
            <person name="Sun C.M."/>
        </authorList>
    </citation>
    <scope>NUCLEOTIDE SEQUENCE [LARGE SCALE GENOMIC DNA]</scope>
    <source>
        <strain evidence="3">rifampicinis</strain>
    </source>
</reference>
<dbReference type="EMBL" id="CP062983">
    <property type="protein sequence ID" value="QPC84285.1"/>
    <property type="molecule type" value="Genomic_DNA"/>
</dbReference>
<keyword evidence="3" id="KW-1185">Reference proteome</keyword>
<dbReference type="KEGG" id="pmet:G4Y79_07900"/>
<evidence type="ECO:0000256" key="1">
    <source>
        <dbReference type="SAM" id="SignalP"/>
    </source>
</evidence>
<proteinExistence type="predicted"/>
<feature type="chain" id="PRO_5032718560" evidence="1">
    <location>
        <begin position="24"/>
        <end position="279"/>
    </location>
</feature>